<protein>
    <submittedName>
        <fullName evidence="1">Uncharacterized protein</fullName>
    </submittedName>
</protein>
<name>A0ACC1R9F2_9HYPO</name>
<dbReference type="EMBL" id="JANAKD010000036">
    <property type="protein sequence ID" value="KAJ3498742.1"/>
    <property type="molecule type" value="Genomic_DNA"/>
</dbReference>
<gene>
    <name evidence="1" type="ORF">NLG97_g880</name>
</gene>
<sequence>MKGNFAEKEEPSPYAATAVSVRFINKCSCALTLEWIDHAADAAPRGTIEAGQTSQVHTWQGHLWRISSNEESKPAKLLYAAPTEHCFDTLVIDDDLLRDRNDARKPQNEMEYPHVFIRDGAVWMRSEPGSEERMDNSSSLEEALFDKTRVYMSSDKMHAVVWQYSPEQEHLIHLVESSPADQLEPKLKSIQYLKPGDRLRIDRPRLFNLKERKEVPTDDTFFHNPWSLTNIGWNNESGEYRFLFNERGHQCLRVVGLSLDGEVRVLVEETSDTFIDYSTKLYHHVTSDSRNMIWASERDGWNHLYLYDLVRGSVRNQITSGEWMVRSVDRVDEESRQIWFTACGIMFGQDPYYEQLVRVNFDGSELKVITEGDGTHSWKWSPDNRYLIDTWSRVDNPPETVLRESKTGSKIMVIKEAQLSRLIEKQWNAPERFSVAGRDGKTMIYGIIIRPADFDTKKKYPILECVYAGPHSFFTPKGFSGLSWLRQWADLGYILVRLDGMGTNWRSKAFHDICYKNLQDAGFPDRIKWIKEAAATRPWMDLDRVGLFGGSAGGQSVGAALIYHGDFYKVGAADCGCHDNRMDKIWWNEQWMGWPVDKAYEDASNVVNAHKLQGHLMLLVGDLDHNVDPSSTYQFANALNKAGKMYEMLIIPGGQHGCGGNTEYGRMRQADFFKRHLRNMKID</sequence>
<evidence type="ECO:0000313" key="2">
    <source>
        <dbReference type="Proteomes" id="UP001148737"/>
    </source>
</evidence>
<comment type="caution">
    <text evidence="1">The sequence shown here is derived from an EMBL/GenBank/DDBJ whole genome shotgun (WGS) entry which is preliminary data.</text>
</comment>
<dbReference type="Proteomes" id="UP001148737">
    <property type="component" value="Unassembled WGS sequence"/>
</dbReference>
<proteinExistence type="predicted"/>
<keyword evidence="2" id="KW-1185">Reference proteome</keyword>
<evidence type="ECO:0000313" key="1">
    <source>
        <dbReference type="EMBL" id="KAJ3498742.1"/>
    </source>
</evidence>
<accession>A0ACC1R9F2</accession>
<organism evidence="1 2">
    <name type="scientific">Lecanicillium saksenae</name>
    <dbReference type="NCBI Taxonomy" id="468837"/>
    <lineage>
        <taxon>Eukaryota</taxon>
        <taxon>Fungi</taxon>
        <taxon>Dikarya</taxon>
        <taxon>Ascomycota</taxon>
        <taxon>Pezizomycotina</taxon>
        <taxon>Sordariomycetes</taxon>
        <taxon>Hypocreomycetidae</taxon>
        <taxon>Hypocreales</taxon>
        <taxon>Cordycipitaceae</taxon>
        <taxon>Lecanicillium</taxon>
    </lineage>
</organism>
<reference evidence="1" key="1">
    <citation type="submission" date="2022-07" db="EMBL/GenBank/DDBJ databases">
        <title>Genome Sequence of Lecanicillium saksenae.</title>
        <authorList>
            <person name="Buettner E."/>
        </authorList>
    </citation>
    <scope>NUCLEOTIDE SEQUENCE</scope>
    <source>
        <strain evidence="1">VT-O1</strain>
    </source>
</reference>